<keyword evidence="1 2" id="KW-0378">Hydrolase</keyword>
<proteinExistence type="predicted"/>
<sequence length="239" mass="27360">MIGCLLIHGFTGSPYEVEPLASHLSRRGWRIETPVLAGHDGDSRSLRDVTWHDWVRSAEEVLQDMLLTCQKVYVIGFSMGGMIATYLATRYNIDRLVLLNASIFYINPRQLFRDAAAIIKKHFTSETDTREAYRRYLKKAATTPPRAVIHFRHLVKVLRQELPRITVPTLIVQGGQDDLVEPRSASYIYNQIRSAEKYVHILPESKHMICHDCEQAQLFVLVDQFLSDCSATTRRSDAD</sequence>
<dbReference type="GO" id="GO:0016020">
    <property type="term" value="C:membrane"/>
    <property type="evidence" value="ECO:0007669"/>
    <property type="project" value="TreeGrafter"/>
</dbReference>
<dbReference type="PANTHER" id="PTHR43798">
    <property type="entry name" value="MONOACYLGLYCEROL LIPASE"/>
    <property type="match status" value="1"/>
</dbReference>
<dbReference type="InterPro" id="IPR050266">
    <property type="entry name" value="AB_hydrolase_sf"/>
</dbReference>
<dbReference type="OrthoDB" id="9786110at2"/>
<dbReference type="EMBL" id="AP017312">
    <property type="protein sequence ID" value="BAU26638.1"/>
    <property type="molecule type" value="Genomic_DNA"/>
</dbReference>
<dbReference type="InterPro" id="IPR029058">
    <property type="entry name" value="AB_hydrolase_fold"/>
</dbReference>
<protein>
    <submittedName>
        <fullName evidence="2">Thermostable monoacylglycerol lipase</fullName>
        <ecNumber evidence="2">3.1.1.23</ecNumber>
    </submittedName>
</protein>
<evidence type="ECO:0000256" key="1">
    <source>
        <dbReference type="ARBA" id="ARBA00022801"/>
    </source>
</evidence>
<dbReference type="KEGG" id="asoc:CB4_00779"/>
<gene>
    <name evidence="2" type="ORF">CB4_00779</name>
</gene>
<dbReference type="Proteomes" id="UP000217696">
    <property type="component" value="Chromosome"/>
</dbReference>
<dbReference type="AlphaFoldDB" id="A0A0U5BER4"/>
<dbReference type="Pfam" id="PF12146">
    <property type="entry name" value="Hydrolase_4"/>
    <property type="match status" value="1"/>
</dbReference>
<name>A0A0U5BER4_9BACL</name>
<dbReference type="InterPro" id="IPR022742">
    <property type="entry name" value="Hydrolase_4"/>
</dbReference>
<evidence type="ECO:0000313" key="2">
    <source>
        <dbReference type="EMBL" id="BAU26638.1"/>
    </source>
</evidence>
<dbReference type="InterPro" id="IPR012354">
    <property type="entry name" value="Esterase_lipase"/>
</dbReference>
<organism evidence="2 3">
    <name type="scientific">Aneurinibacillus soli</name>
    <dbReference type="NCBI Taxonomy" id="1500254"/>
    <lineage>
        <taxon>Bacteria</taxon>
        <taxon>Bacillati</taxon>
        <taxon>Bacillota</taxon>
        <taxon>Bacilli</taxon>
        <taxon>Bacillales</taxon>
        <taxon>Paenibacillaceae</taxon>
        <taxon>Aneurinibacillus group</taxon>
        <taxon>Aneurinibacillus</taxon>
    </lineage>
</organism>
<accession>A0A0U5BER4</accession>
<dbReference type="PIRSF" id="PIRSF017388">
    <property type="entry name" value="Esterase_lipase"/>
    <property type="match status" value="1"/>
</dbReference>
<keyword evidence="3" id="KW-1185">Reference proteome</keyword>
<dbReference type="Gene3D" id="3.40.50.1820">
    <property type="entry name" value="alpha/beta hydrolase"/>
    <property type="match status" value="1"/>
</dbReference>
<reference evidence="2 3" key="1">
    <citation type="submission" date="2015-12" db="EMBL/GenBank/DDBJ databases">
        <title>Genome sequence of Aneurinibacillus soli.</title>
        <authorList>
            <person name="Lee J.S."/>
            <person name="Lee K.C."/>
            <person name="Kim K.K."/>
            <person name="Lee B.W."/>
        </authorList>
    </citation>
    <scope>NUCLEOTIDE SEQUENCE [LARGE SCALE GENOMIC DNA]</scope>
    <source>
        <strain evidence="2 3">CB4</strain>
    </source>
</reference>
<dbReference type="RefSeq" id="WP_096463669.1">
    <property type="nucleotide sequence ID" value="NZ_AP017312.1"/>
</dbReference>
<dbReference type="SUPFAM" id="SSF53474">
    <property type="entry name" value="alpha/beta-Hydrolases"/>
    <property type="match status" value="1"/>
</dbReference>
<dbReference type="PANTHER" id="PTHR43798:SF31">
    <property type="entry name" value="AB HYDROLASE SUPERFAMILY PROTEIN YCLE"/>
    <property type="match status" value="1"/>
</dbReference>
<dbReference type="EC" id="3.1.1.23" evidence="2"/>
<evidence type="ECO:0000313" key="3">
    <source>
        <dbReference type="Proteomes" id="UP000217696"/>
    </source>
</evidence>
<dbReference type="GO" id="GO:0047372">
    <property type="term" value="F:monoacylglycerol lipase activity"/>
    <property type="evidence" value="ECO:0007669"/>
    <property type="project" value="UniProtKB-EC"/>
</dbReference>